<feature type="domain" description="Acyl-CoA dehydrogenase/oxidase C-terminal" evidence="6">
    <location>
        <begin position="261"/>
        <end position="396"/>
    </location>
</feature>
<gene>
    <name evidence="9" type="ORF">HK415_22885</name>
</gene>
<dbReference type="AlphaFoldDB" id="A0A849KNI0"/>
<dbReference type="EMBL" id="JABFCS010000002">
    <property type="protein sequence ID" value="NNU45393.1"/>
    <property type="molecule type" value="Genomic_DNA"/>
</dbReference>
<evidence type="ECO:0000313" key="9">
    <source>
        <dbReference type="EMBL" id="NNU45393.1"/>
    </source>
</evidence>
<dbReference type="Pfam" id="PF02771">
    <property type="entry name" value="Acyl-CoA_dh_N"/>
    <property type="match status" value="1"/>
</dbReference>
<dbReference type="PIRSF" id="PIRSF016578">
    <property type="entry name" value="HsaA"/>
    <property type="match status" value="1"/>
</dbReference>
<dbReference type="GO" id="GO:0003995">
    <property type="term" value="F:acyl-CoA dehydrogenase activity"/>
    <property type="evidence" value="ECO:0007669"/>
    <property type="project" value="TreeGrafter"/>
</dbReference>
<dbReference type="Proteomes" id="UP000552954">
    <property type="component" value="Unassembled WGS sequence"/>
</dbReference>
<dbReference type="InterPro" id="IPR009100">
    <property type="entry name" value="AcylCoA_DH/oxidase_NM_dom_sf"/>
</dbReference>
<keyword evidence="3" id="KW-0285">Flavoprotein</keyword>
<evidence type="ECO:0000259" key="8">
    <source>
        <dbReference type="Pfam" id="PF02771"/>
    </source>
</evidence>
<dbReference type="Pfam" id="PF00441">
    <property type="entry name" value="Acyl-CoA_dh_1"/>
    <property type="match status" value="1"/>
</dbReference>
<dbReference type="InterPro" id="IPR046373">
    <property type="entry name" value="Acyl-CoA_Oxase/DH_mid-dom_sf"/>
</dbReference>
<dbReference type="Gene3D" id="1.10.540.10">
    <property type="entry name" value="Acyl-CoA dehydrogenase/oxidase, N-terminal domain"/>
    <property type="match status" value="1"/>
</dbReference>
<dbReference type="PANTHER" id="PTHR43884:SF12">
    <property type="entry name" value="ISOVALERYL-COA DEHYDROGENASE, MITOCHONDRIAL-RELATED"/>
    <property type="match status" value="1"/>
</dbReference>
<reference evidence="9 10" key="2">
    <citation type="submission" date="2020-06" db="EMBL/GenBank/DDBJ databases">
        <title>Ramlibacter rhizophilus sp. nov., isolated from rhizosphere soil of national flower Mugunghwa from South Korea.</title>
        <authorList>
            <person name="Zheng-Fei Y."/>
            <person name="Huan T."/>
        </authorList>
    </citation>
    <scope>NUCLEOTIDE SEQUENCE [LARGE SCALE GENOMIC DNA]</scope>
    <source>
        <strain evidence="9 10">B156</strain>
    </source>
</reference>
<evidence type="ECO:0000313" key="10">
    <source>
        <dbReference type="Proteomes" id="UP000552954"/>
    </source>
</evidence>
<evidence type="ECO:0000256" key="5">
    <source>
        <dbReference type="SAM" id="MobiDB-lite"/>
    </source>
</evidence>
<accession>A0A849KNI0</accession>
<dbReference type="Gene3D" id="1.20.140.10">
    <property type="entry name" value="Butyryl-CoA Dehydrogenase, subunit A, domain 3"/>
    <property type="match status" value="1"/>
</dbReference>
<dbReference type="InterPro" id="IPR006091">
    <property type="entry name" value="Acyl-CoA_Oxase/DH_mid-dom"/>
</dbReference>
<evidence type="ECO:0000259" key="6">
    <source>
        <dbReference type="Pfam" id="PF00441"/>
    </source>
</evidence>
<dbReference type="SUPFAM" id="SSF56645">
    <property type="entry name" value="Acyl-CoA dehydrogenase NM domain-like"/>
    <property type="match status" value="1"/>
</dbReference>
<proteinExistence type="inferred from homology"/>
<dbReference type="Gene3D" id="2.40.110.10">
    <property type="entry name" value="Butyryl-CoA Dehydrogenase, subunit A, domain 2"/>
    <property type="match status" value="1"/>
</dbReference>
<keyword evidence="4" id="KW-0274">FAD</keyword>
<feature type="domain" description="Acyl-CoA dehydrogenase/oxidase N-terminal" evidence="8">
    <location>
        <begin position="39"/>
        <end position="130"/>
    </location>
</feature>
<feature type="compositionally biased region" description="Low complexity" evidence="5">
    <location>
        <begin position="21"/>
        <end position="30"/>
    </location>
</feature>
<evidence type="ECO:0000259" key="7">
    <source>
        <dbReference type="Pfam" id="PF02770"/>
    </source>
</evidence>
<organism evidence="9 10">
    <name type="scientific">Ramlibacter montanisoli</name>
    <dbReference type="NCBI Taxonomy" id="2732512"/>
    <lineage>
        <taxon>Bacteria</taxon>
        <taxon>Pseudomonadati</taxon>
        <taxon>Pseudomonadota</taxon>
        <taxon>Betaproteobacteria</taxon>
        <taxon>Burkholderiales</taxon>
        <taxon>Comamonadaceae</taxon>
        <taxon>Ramlibacter</taxon>
    </lineage>
</organism>
<evidence type="ECO:0000256" key="4">
    <source>
        <dbReference type="ARBA" id="ARBA00022827"/>
    </source>
</evidence>
<protein>
    <submittedName>
        <fullName evidence="9">Acyl-CoA/acyl-ACP dehydrogenase</fullName>
    </submittedName>
</protein>
<comment type="similarity">
    <text evidence="2">Belongs to the acyl-CoA dehydrogenase family.</text>
</comment>
<comment type="cofactor">
    <cofactor evidence="1">
        <name>FAD</name>
        <dbReference type="ChEBI" id="CHEBI:57692"/>
    </cofactor>
</comment>
<sequence>MRPPHTGGCFFPHGPWTTTSPAHPRAAGPRARGRGGARRPRASEVDAQALWPAHSMKAFAEAGLMGLQVPTELGGHGQGLVALSVITETIARACPSSALCFGMHCVGTAVIAAKASPHHEERYLRPIAEGRHITTLSLSESGSGTHFYLPRTRLTQMEDGFVIDGEKQFTTNGGHADSYVLSVAPAGGESAQAGDFSCVVLDAGTDGVEWLQPWAGLGMRGNSSRGLRLTRARVPAANLLGEQGDQLWYVFEVVAPYFLMAMAGTYLGIAQSALEATGLHLRSRRYAHSGDALADADVLQHRYASMWMAVERTRGLVREAAARGDAGHADALPWILACKADAGDTAVQVTNDAMTLCGGVAYRENSRIAQMLRDARASHVMAPTTEVLKLWLGRSLLGVPLL</sequence>
<dbReference type="Pfam" id="PF02770">
    <property type="entry name" value="Acyl-CoA_dh_M"/>
    <property type="match status" value="1"/>
</dbReference>
<dbReference type="InterPro" id="IPR013786">
    <property type="entry name" value="AcylCoA_DH/ox_N"/>
</dbReference>
<evidence type="ECO:0000256" key="3">
    <source>
        <dbReference type="ARBA" id="ARBA00022630"/>
    </source>
</evidence>
<feature type="domain" description="Acyl-CoA oxidase/dehydrogenase middle" evidence="7">
    <location>
        <begin position="136"/>
        <end position="230"/>
    </location>
</feature>
<dbReference type="InterPro" id="IPR036250">
    <property type="entry name" value="AcylCo_DH-like_C"/>
</dbReference>
<evidence type="ECO:0000256" key="1">
    <source>
        <dbReference type="ARBA" id="ARBA00001974"/>
    </source>
</evidence>
<dbReference type="GO" id="GO:0050660">
    <property type="term" value="F:flavin adenine dinucleotide binding"/>
    <property type="evidence" value="ECO:0007669"/>
    <property type="project" value="InterPro"/>
</dbReference>
<dbReference type="SUPFAM" id="SSF47203">
    <property type="entry name" value="Acyl-CoA dehydrogenase C-terminal domain-like"/>
    <property type="match status" value="1"/>
</dbReference>
<dbReference type="PANTHER" id="PTHR43884">
    <property type="entry name" value="ACYL-COA DEHYDROGENASE"/>
    <property type="match status" value="1"/>
</dbReference>
<keyword evidence="10" id="KW-1185">Reference proteome</keyword>
<reference evidence="9 10" key="1">
    <citation type="submission" date="2020-05" db="EMBL/GenBank/DDBJ databases">
        <authorList>
            <person name="Khan S.A."/>
            <person name="Jeon C.O."/>
            <person name="Chun B.H."/>
        </authorList>
    </citation>
    <scope>NUCLEOTIDE SEQUENCE [LARGE SCALE GENOMIC DNA]</scope>
    <source>
        <strain evidence="9 10">B156</strain>
    </source>
</reference>
<evidence type="ECO:0000256" key="2">
    <source>
        <dbReference type="ARBA" id="ARBA00009347"/>
    </source>
</evidence>
<dbReference type="RefSeq" id="WP_171563701.1">
    <property type="nucleotide sequence ID" value="NZ_JABFCS010000002.1"/>
</dbReference>
<comment type="caution">
    <text evidence="9">The sequence shown here is derived from an EMBL/GenBank/DDBJ whole genome shotgun (WGS) entry which is preliminary data.</text>
</comment>
<dbReference type="InterPro" id="IPR009075">
    <property type="entry name" value="AcylCo_DH/oxidase_C"/>
</dbReference>
<name>A0A849KNI0_9BURK</name>
<feature type="compositionally biased region" description="Basic residues" evidence="5">
    <location>
        <begin position="31"/>
        <end position="40"/>
    </location>
</feature>
<dbReference type="InterPro" id="IPR037069">
    <property type="entry name" value="AcylCoA_DH/ox_N_sf"/>
</dbReference>
<dbReference type="CDD" id="cd00567">
    <property type="entry name" value="ACAD"/>
    <property type="match status" value="1"/>
</dbReference>
<feature type="region of interest" description="Disordered" evidence="5">
    <location>
        <begin position="1"/>
        <end position="43"/>
    </location>
</feature>